<name>A0A5J4KV18_9ZZZZ</name>
<evidence type="ECO:0000313" key="1">
    <source>
        <dbReference type="EMBL" id="GER93034.1"/>
    </source>
</evidence>
<protein>
    <submittedName>
        <fullName evidence="1">Uncharacterized protein</fullName>
    </submittedName>
</protein>
<proteinExistence type="predicted"/>
<reference evidence="1" key="1">
    <citation type="submission" date="2019-10" db="EMBL/GenBank/DDBJ databases">
        <title>Metagenomic sequencing of thiosulfate-disproportionating enrichment culture.</title>
        <authorList>
            <person name="Umezawa K."/>
            <person name="Kojima H."/>
            <person name="Fukui M."/>
        </authorList>
    </citation>
    <scope>NUCLEOTIDE SEQUENCE</scope>
    <source>
        <strain evidence="1">45J</strain>
    </source>
</reference>
<accession>A0A5J4KV18</accession>
<sequence>MVKHKLLVRPFAIAQGDSKRTAEHHSLTPFRTQGKLREKSLIADYENRI</sequence>
<dbReference type="AlphaFoldDB" id="A0A5J4KV18"/>
<organism evidence="1">
    <name type="scientific">hot springs metagenome</name>
    <dbReference type="NCBI Taxonomy" id="433727"/>
    <lineage>
        <taxon>unclassified sequences</taxon>
        <taxon>metagenomes</taxon>
        <taxon>ecological metagenomes</taxon>
    </lineage>
</organism>
<dbReference type="EMBL" id="BLAB01000001">
    <property type="protein sequence ID" value="GER93034.1"/>
    <property type="molecule type" value="Genomic_DNA"/>
</dbReference>
<gene>
    <name evidence="1" type="ORF">A45J_0765</name>
</gene>
<comment type="caution">
    <text evidence="1">The sequence shown here is derived from an EMBL/GenBank/DDBJ whole genome shotgun (WGS) entry which is preliminary data.</text>
</comment>